<dbReference type="HAMAP" id="MF_01148">
    <property type="entry name" value="Lnt"/>
    <property type="match status" value="1"/>
</dbReference>
<dbReference type="EMBL" id="CAEZTF010000004">
    <property type="protein sequence ID" value="CAB4553410.1"/>
    <property type="molecule type" value="Genomic_DNA"/>
</dbReference>
<feature type="transmembrane region" description="Helical" evidence="8">
    <location>
        <begin position="124"/>
        <end position="147"/>
    </location>
</feature>
<dbReference type="SUPFAM" id="SSF56317">
    <property type="entry name" value="Carbon-nitrogen hydrolase"/>
    <property type="match status" value="1"/>
</dbReference>
<dbReference type="AlphaFoldDB" id="A0A6J6CPB2"/>
<dbReference type="GO" id="GO:0042158">
    <property type="term" value="P:lipoprotein biosynthetic process"/>
    <property type="evidence" value="ECO:0007669"/>
    <property type="project" value="InterPro"/>
</dbReference>
<keyword evidence="4 8" id="KW-0812">Transmembrane</keyword>
<feature type="domain" description="CN hydrolase" evidence="9">
    <location>
        <begin position="235"/>
        <end position="480"/>
    </location>
</feature>
<feature type="transmembrane region" description="Helical" evidence="8">
    <location>
        <begin position="167"/>
        <end position="191"/>
    </location>
</feature>
<keyword evidence="6 8" id="KW-0472">Membrane</keyword>
<dbReference type="CDD" id="cd07571">
    <property type="entry name" value="ALP_N-acyl_transferase"/>
    <property type="match status" value="1"/>
</dbReference>
<keyword evidence="7" id="KW-0012">Acyltransferase</keyword>
<dbReference type="Gene3D" id="3.60.110.10">
    <property type="entry name" value="Carbon-nitrogen hydrolase"/>
    <property type="match status" value="1"/>
</dbReference>
<protein>
    <submittedName>
        <fullName evidence="10">Unannotated protein</fullName>
    </submittedName>
</protein>
<dbReference type="InterPro" id="IPR045378">
    <property type="entry name" value="LNT_N"/>
</dbReference>
<evidence type="ECO:0000256" key="4">
    <source>
        <dbReference type="ARBA" id="ARBA00022692"/>
    </source>
</evidence>
<dbReference type="GO" id="GO:0005886">
    <property type="term" value="C:plasma membrane"/>
    <property type="evidence" value="ECO:0007669"/>
    <property type="project" value="UniProtKB-SubCell"/>
</dbReference>
<feature type="transmembrane region" description="Helical" evidence="8">
    <location>
        <begin position="88"/>
        <end position="112"/>
    </location>
</feature>
<dbReference type="InterPro" id="IPR004563">
    <property type="entry name" value="Apolipo_AcylTrfase"/>
</dbReference>
<reference evidence="10" key="1">
    <citation type="submission" date="2020-05" db="EMBL/GenBank/DDBJ databases">
        <authorList>
            <person name="Chiriac C."/>
            <person name="Salcher M."/>
            <person name="Ghai R."/>
            <person name="Kavagutti S V."/>
        </authorList>
    </citation>
    <scope>NUCLEOTIDE SEQUENCE</scope>
</reference>
<dbReference type="InterPro" id="IPR003010">
    <property type="entry name" value="C-N_Hydrolase"/>
</dbReference>
<name>A0A6J6CPB2_9ZZZZ</name>
<evidence type="ECO:0000256" key="8">
    <source>
        <dbReference type="SAM" id="Phobius"/>
    </source>
</evidence>
<dbReference type="Pfam" id="PF00795">
    <property type="entry name" value="CN_hydrolase"/>
    <property type="match status" value="1"/>
</dbReference>
<keyword evidence="3" id="KW-0808">Transferase</keyword>
<feature type="transmembrane region" description="Helical" evidence="8">
    <location>
        <begin position="203"/>
        <end position="219"/>
    </location>
</feature>
<sequence length="524" mass="57656">MTGFTNSNAKSIWLLRISTAIAGGLISSLAFPRENIPVLIFVSVALLSVSVRGLRFWPAWLLGFIGGAAFYLSQIEWLSLYLGPVPWLALSILEALIFAFGIATVAILWGWLDQVLPTSNRWKPTMIALAIAAIWTAREWVSISFPYGGFPWSRLSQTQSDTYLADWVFFGGLGLLTFVVAFVAMQILIWIFDFRNQRSRPKFTAILLIAAALLAPLLINPGTQAEEGTVTIGAVQGNANAGLFSNETPGKILQNHLDATELLKDSELYDDLDLVVWPENASDLSPFSSNRARAAITSLVNNEIKAPLVFGTITERGDEVFNSSILWLPETGPVDYYDKKRPVPFAEYVPNRDFWYQLAPDLIGLVSRGYTFGTRDGIFELGEQKYGALICFEIAIDDIGRDLVADGAQIILSQTNNADFGRSDETYQQAAFARLRAIETGRYVVNISTVGVSAIYASDGTIVDEIPTFEPGAMIEELPLRSSITPAMRFGHLFDWFFNLVAAGLVVAFGVSKFRKTTGKGTKP</sequence>
<evidence type="ECO:0000313" key="10">
    <source>
        <dbReference type="EMBL" id="CAB4553410.1"/>
    </source>
</evidence>
<evidence type="ECO:0000256" key="3">
    <source>
        <dbReference type="ARBA" id="ARBA00022679"/>
    </source>
</evidence>
<feature type="transmembrane region" description="Helical" evidence="8">
    <location>
        <begin position="12"/>
        <end position="30"/>
    </location>
</feature>
<evidence type="ECO:0000256" key="2">
    <source>
        <dbReference type="ARBA" id="ARBA00022475"/>
    </source>
</evidence>
<evidence type="ECO:0000256" key="5">
    <source>
        <dbReference type="ARBA" id="ARBA00022989"/>
    </source>
</evidence>
<evidence type="ECO:0000256" key="6">
    <source>
        <dbReference type="ARBA" id="ARBA00023136"/>
    </source>
</evidence>
<evidence type="ECO:0000256" key="1">
    <source>
        <dbReference type="ARBA" id="ARBA00004651"/>
    </source>
</evidence>
<dbReference type="PROSITE" id="PS50263">
    <property type="entry name" value="CN_HYDROLASE"/>
    <property type="match status" value="1"/>
</dbReference>
<dbReference type="PANTHER" id="PTHR38686:SF1">
    <property type="entry name" value="APOLIPOPROTEIN N-ACYLTRANSFERASE"/>
    <property type="match status" value="1"/>
</dbReference>
<dbReference type="PANTHER" id="PTHR38686">
    <property type="entry name" value="APOLIPOPROTEIN N-ACYLTRANSFERASE"/>
    <property type="match status" value="1"/>
</dbReference>
<feature type="transmembrane region" description="Helical" evidence="8">
    <location>
        <begin position="36"/>
        <end position="54"/>
    </location>
</feature>
<dbReference type="InterPro" id="IPR036526">
    <property type="entry name" value="C-N_Hydrolase_sf"/>
</dbReference>
<feature type="transmembrane region" description="Helical" evidence="8">
    <location>
        <begin position="496"/>
        <end position="514"/>
    </location>
</feature>
<organism evidence="10">
    <name type="scientific">freshwater metagenome</name>
    <dbReference type="NCBI Taxonomy" id="449393"/>
    <lineage>
        <taxon>unclassified sequences</taxon>
        <taxon>metagenomes</taxon>
        <taxon>ecological metagenomes</taxon>
    </lineage>
</organism>
<feature type="transmembrane region" description="Helical" evidence="8">
    <location>
        <begin position="61"/>
        <end position="82"/>
    </location>
</feature>
<dbReference type="GO" id="GO:0016410">
    <property type="term" value="F:N-acyltransferase activity"/>
    <property type="evidence" value="ECO:0007669"/>
    <property type="project" value="InterPro"/>
</dbReference>
<comment type="subcellular location">
    <subcellularLocation>
        <location evidence="1">Cell membrane</location>
        <topology evidence="1">Multi-pass membrane protein</topology>
    </subcellularLocation>
</comment>
<accession>A0A6J6CPB2</accession>
<dbReference type="Pfam" id="PF20154">
    <property type="entry name" value="LNT_N"/>
    <property type="match status" value="1"/>
</dbReference>
<evidence type="ECO:0000256" key="7">
    <source>
        <dbReference type="ARBA" id="ARBA00023315"/>
    </source>
</evidence>
<keyword evidence="2" id="KW-1003">Cell membrane</keyword>
<gene>
    <name evidence="10" type="ORF">UFOPK1618_00049</name>
</gene>
<proteinExistence type="inferred from homology"/>
<keyword evidence="5 8" id="KW-1133">Transmembrane helix</keyword>
<dbReference type="NCBIfam" id="TIGR00546">
    <property type="entry name" value="lnt"/>
    <property type="match status" value="1"/>
</dbReference>
<evidence type="ECO:0000259" key="9">
    <source>
        <dbReference type="PROSITE" id="PS50263"/>
    </source>
</evidence>